<dbReference type="EMBL" id="JACXSW010000003">
    <property type="protein sequence ID" value="MBD3715625.1"/>
    <property type="molecule type" value="Genomic_DNA"/>
</dbReference>
<proteinExistence type="predicted"/>
<organism evidence="2 3">
    <name type="scientific">Klebsiella pneumoniae</name>
    <dbReference type="NCBI Taxonomy" id="573"/>
    <lineage>
        <taxon>Bacteria</taxon>
        <taxon>Pseudomonadati</taxon>
        <taxon>Pseudomonadota</taxon>
        <taxon>Gammaproteobacteria</taxon>
        <taxon>Enterobacterales</taxon>
        <taxon>Enterobacteriaceae</taxon>
        <taxon>Klebsiella/Raoultella group</taxon>
        <taxon>Klebsiella</taxon>
        <taxon>Klebsiella pneumoniae complex</taxon>
    </lineage>
</organism>
<name>A0A927HUZ0_KLEPN</name>
<dbReference type="AlphaFoldDB" id="A0A927HUZ0"/>
<evidence type="ECO:0000313" key="1">
    <source>
        <dbReference type="EMBL" id="MBD3715625.1"/>
    </source>
</evidence>
<gene>
    <name evidence="2" type="primary">traN</name>
    <name evidence="1" type="ORF">IE979_02280</name>
    <name evidence="2" type="ORF">IE992_29880</name>
</gene>
<reference evidence="2" key="1">
    <citation type="submission" date="2020-07" db="EMBL/GenBank/DDBJ databases">
        <title>Clinical and genomic characterization of carbapenemase-producing Enterobacterales causing secondary infections during the COVID-19 crisis at a New York City hospital.</title>
        <authorList>
            <person name="Gomez-Simmonds A."/>
            <person name="Annavajhala M.K."/>
            <person name="Uhlemann A.-C."/>
        </authorList>
    </citation>
    <scope>NUCLEOTIDE SEQUENCE</scope>
    <source>
        <strain evidence="1">KP1827</strain>
        <strain evidence="2">NK1607</strain>
    </source>
</reference>
<dbReference type="Proteomes" id="UP000639195">
    <property type="component" value="Unassembled WGS sequence"/>
</dbReference>
<evidence type="ECO:0000313" key="2">
    <source>
        <dbReference type="EMBL" id="MBD3721813.1"/>
    </source>
</evidence>
<dbReference type="EMBL" id="JACXTJ010000008">
    <property type="protein sequence ID" value="MBD3721813.1"/>
    <property type="molecule type" value="Genomic_DNA"/>
</dbReference>
<sequence>MKNTACTLSSRQCAFSSEEGTCLHEYATYSCETEDEWQANDLRR</sequence>
<protein>
    <submittedName>
        <fullName evidence="2">Conjugal transfer protein TraN</fullName>
    </submittedName>
</protein>
<accession>A0A927HUZ0</accession>
<dbReference type="Proteomes" id="UP000609027">
    <property type="component" value="Unassembled WGS sequence"/>
</dbReference>
<comment type="caution">
    <text evidence="2">The sequence shown here is derived from an EMBL/GenBank/DDBJ whole genome shotgun (WGS) entry which is preliminary data.</text>
</comment>
<evidence type="ECO:0000313" key="3">
    <source>
        <dbReference type="Proteomes" id="UP000609027"/>
    </source>
</evidence>